<sequence>MNKLTKVIIPLVLAFASSVAMAEDGSDYALTNVPRAQAPKMLQESLQQSPQVSREANQE</sequence>
<accession>A0A0F9TGY5</accession>
<evidence type="ECO:0000313" key="1">
    <source>
        <dbReference type="EMBL" id="KKN74167.1"/>
    </source>
</evidence>
<protein>
    <submittedName>
        <fullName evidence="1">Uncharacterized protein</fullName>
    </submittedName>
</protein>
<dbReference type="AlphaFoldDB" id="A0A0F9TGY5"/>
<name>A0A0F9TGY5_9ZZZZ</name>
<organism evidence="1">
    <name type="scientific">marine sediment metagenome</name>
    <dbReference type="NCBI Taxonomy" id="412755"/>
    <lineage>
        <taxon>unclassified sequences</taxon>
        <taxon>metagenomes</taxon>
        <taxon>ecological metagenomes</taxon>
    </lineage>
</organism>
<dbReference type="EMBL" id="LAZR01000331">
    <property type="protein sequence ID" value="KKN74167.1"/>
    <property type="molecule type" value="Genomic_DNA"/>
</dbReference>
<reference evidence="1" key="1">
    <citation type="journal article" date="2015" name="Nature">
        <title>Complex archaea that bridge the gap between prokaryotes and eukaryotes.</title>
        <authorList>
            <person name="Spang A."/>
            <person name="Saw J.H."/>
            <person name="Jorgensen S.L."/>
            <person name="Zaremba-Niedzwiedzka K."/>
            <person name="Martijn J."/>
            <person name="Lind A.E."/>
            <person name="van Eijk R."/>
            <person name="Schleper C."/>
            <person name="Guy L."/>
            <person name="Ettema T.J."/>
        </authorList>
    </citation>
    <scope>NUCLEOTIDE SEQUENCE</scope>
</reference>
<proteinExistence type="predicted"/>
<gene>
    <name evidence="1" type="ORF">LCGC14_0393790</name>
</gene>
<comment type="caution">
    <text evidence="1">The sequence shown here is derived from an EMBL/GenBank/DDBJ whole genome shotgun (WGS) entry which is preliminary data.</text>
</comment>